<keyword evidence="2" id="KW-0812">Transmembrane</keyword>
<feature type="compositionally biased region" description="Basic and acidic residues" evidence="1">
    <location>
        <begin position="287"/>
        <end position="304"/>
    </location>
</feature>
<feature type="compositionally biased region" description="Acidic residues" evidence="1">
    <location>
        <begin position="203"/>
        <end position="214"/>
    </location>
</feature>
<organism evidence="3 4">
    <name type="scientific">Oopsacas minuta</name>
    <dbReference type="NCBI Taxonomy" id="111878"/>
    <lineage>
        <taxon>Eukaryota</taxon>
        <taxon>Metazoa</taxon>
        <taxon>Porifera</taxon>
        <taxon>Hexactinellida</taxon>
        <taxon>Hexasterophora</taxon>
        <taxon>Lyssacinosida</taxon>
        <taxon>Leucopsacidae</taxon>
        <taxon>Oopsacas</taxon>
    </lineage>
</organism>
<feature type="region of interest" description="Disordered" evidence="1">
    <location>
        <begin position="277"/>
        <end position="335"/>
    </location>
</feature>
<keyword evidence="4" id="KW-1185">Reference proteome</keyword>
<gene>
    <name evidence="3" type="ORF">LOD99_15346</name>
</gene>
<comment type="caution">
    <text evidence="3">The sequence shown here is derived from an EMBL/GenBank/DDBJ whole genome shotgun (WGS) entry which is preliminary data.</text>
</comment>
<proteinExistence type="predicted"/>
<dbReference type="AlphaFoldDB" id="A0AAV7KBV1"/>
<evidence type="ECO:0000256" key="2">
    <source>
        <dbReference type="SAM" id="Phobius"/>
    </source>
</evidence>
<evidence type="ECO:0000313" key="4">
    <source>
        <dbReference type="Proteomes" id="UP001165289"/>
    </source>
</evidence>
<feature type="region of interest" description="Disordered" evidence="1">
    <location>
        <begin position="199"/>
        <end position="227"/>
    </location>
</feature>
<feature type="compositionally biased region" description="Polar residues" evidence="1">
    <location>
        <begin position="373"/>
        <end position="383"/>
    </location>
</feature>
<feature type="region of interest" description="Disordered" evidence="1">
    <location>
        <begin position="363"/>
        <end position="389"/>
    </location>
</feature>
<evidence type="ECO:0000256" key="1">
    <source>
        <dbReference type="SAM" id="MobiDB-lite"/>
    </source>
</evidence>
<name>A0AAV7KBV1_9METZ</name>
<feature type="transmembrane region" description="Helical" evidence="2">
    <location>
        <begin position="623"/>
        <end position="645"/>
    </location>
</feature>
<sequence length="646" mass="72631">MSELVAHDVRSVLTNSKQPRKIPLMRTKPIDSFTDLCQQLTNVVAHQTALSEKLIEAFRETKDSQNNLQIPYMDNSNRVSPVPDTTLEFLTRQSSFVSYGSTEEEEIISSEGKGGIDSLNWVVSNIDTIRTCTNAAMNQIRAISQGQVQQEKLQGSLSQIYSMMSLMNTQCGVCKTGLMEFERKLNYISIATSECKSTQTECQEVDTGESDADDKDSGLESNSGRVSETGISLEDFHLYTDYDELMQAPVPEEVREEMTRRPSFLKDKKHSCPTNLLERKIKTKIKNPIERAKETSFDETREEPVSSPGKSEQSDTKPDDTLKLSPNTSSDVFSLPSDSIETLSVQSISVQNEGSMKDQITLESPRQHRLQRSKTMCNPTSSKHGGFSEDEDSLGFNVTEALIEGKVVKSDFANLESQVNIIKLNYSTNSFTSKGRKNSLQSLVFGTRKQISSEINDLLSKINSNRRRKMSTEDIILVEDITKSLFERIDQLMQLSQQFGAILHETTHSDEKEILINFIEMVKTLHRPTSIPVSGAISFTCQNSDSVVSSGDNDRWPASPTLGQYTYKAVETNYEKGVNEGLDYMKCKFQTEINTKNEKLEKLFEVSNIFENVLNLEIETKNIFILTSGGLIVLFLIISVIIMFFL</sequence>
<accession>A0AAV7KBV1</accession>
<dbReference type="EMBL" id="JAKMXF010000088">
    <property type="protein sequence ID" value="KAI6658546.1"/>
    <property type="molecule type" value="Genomic_DNA"/>
</dbReference>
<feature type="compositionally biased region" description="Polar residues" evidence="1">
    <location>
        <begin position="324"/>
        <end position="335"/>
    </location>
</feature>
<evidence type="ECO:0000313" key="3">
    <source>
        <dbReference type="EMBL" id="KAI6658546.1"/>
    </source>
</evidence>
<keyword evidence="2" id="KW-1133">Transmembrane helix</keyword>
<feature type="compositionally biased region" description="Basic and acidic residues" evidence="1">
    <location>
        <begin position="312"/>
        <end position="322"/>
    </location>
</feature>
<dbReference type="Proteomes" id="UP001165289">
    <property type="component" value="Unassembled WGS sequence"/>
</dbReference>
<keyword evidence="2" id="KW-0472">Membrane</keyword>
<reference evidence="3 4" key="1">
    <citation type="journal article" date="2023" name="BMC Biol.">
        <title>The compact genome of the sponge Oopsacas minuta (Hexactinellida) is lacking key metazoan core genes.</title>
        <authorList>
            <person name="Santini S."/>
            <person name="Schenkelaars Q."/>
            <person name="Jourda C."/>
            <person name="Duchesne M."/>
            <person name="Belahbib H."/>
            <person name="Rocher C."/>
            <person name="Selva M."/>
            <person name="Riesgo A."/>
            <person name="Vervoort M."/>
            <person name="Leys S.P."/>
            <person name="Kodjabachian L."/>
            <person name="Le Bivic A."/>
            <person name="Borchiellini C."/>
            <person name="Claverie J.M."/>
            <person name="Renard E."/>
        </authorList>
    </citation>
    <scope>NUCLEOTIDE SEQUENCE [LARGE SCALE GENOMIC DNA]</scope>
    <source>
        <strain evidence="3">SPO-2</strain>
    </source>
</reference>
<protein>
    <submittedName>
        <fullName evidence="3">Uncharacterized protein</fullName>
    </submittedName>
</protein>